<dbReference type="Proteomes" id="UP001233172">
    <property type="component" value="Unassembled WGS sequence"/>
</dbReference>
<evidence type="ECO:0000256" key="3">
    <source>
        <dbReference type="ARBA" id="ARBA00022705"/>
    </source>
</evidence>
<dbReference type="GO" id="GO:0006260">
    <property type="term" value="P:DNA replication"/>
    <property type="evidence" value="ECO:0007669"/>
    <property type="project" value="UniProtKB-KW"/>
</dbReference>
<dbReference type="EMBL" id="JASAOG010000043">
    <property type="protein sequence ID" value="KAK0059297.1"/>
    <property type="molecule type" value="Genomic_DNA"/>
</dbReference>
<dbReference type="PANTHER" id="PTHR13395:SF6">
    <property type="entry name" value="SISTER CHROMATID COHESION PROTEIN DCC1"/>
    <property type="match status" value="1"/>
</dbReference>
<dbReference type="GO" id="GO:0000775">
    <property type="term" value="C:chromosome, centromeric region"/>
    <property type="evidence" value="ECO:0007669"/>
    <property type="project" value="TreeGrafter"/>
</dbReference>
<comment type="caution">
    <text evidence="4">The sequence shown here is derived from an EMBL/GenBank/DDBJ whole genome shotgun (WGS) entry which is preliminary data.</text>
</comment>
<keyword evidence="5" id="KW-1185">Reference proteome</keyword>
<dbReference type="GO" id="GO:0031390">
    <property type="term" value="C:Ctf18 RFC-like complex"/>
    <property type="evidence" value="ECO:0007669"/>
    <property type="project" value="InterPro"/>
</dbReference>
<reference evidence="4" key="2">
    <citation type="submission" date="2023-04" db="EMBL/GenBank/DDBJ databases">
        <authorList>
            <person name="Bu L."/>
            <person name="Lu L."/>
            <person name="Laidemitt M.R."/>
            <person name="Zhang S.M."/>
            <person name="Mutuku M."/>
            <person name="Mkoji G."/>
            <person name="Steinauer M."/>
            <person name="Loker E.S."/>
        </authorList>
    </citation>
    <scope>NUCLEOTIDE SEQUENCE</scope>
    <source>
        <strain evidence="4">KasaAsao</strain>
        <tissue evidence="4">Whole Snail</tissue>
    </source>
</reference>
<protein>
    <recommendedName>
        <fullName evidence="2">Sister chromatid cohesion protein DCC1</fullName>
    </recommendedName>
</protein>
<proteinExistence type="inferred from homology"/>
<evidence type="ECO:0000313" key="4">
    <source>
        <dbReference type="EMBL" id="KAK0059297.1"/>
    </source>
</evidence>
<sequence length="402" mass="46330">MTSEKRNGYKNRTLPDIQCVLELAKLESKDLKPCVQCLFFSGQLENDSFKLLELDEPVLQALQSGKKVEIRGDPSENAVLVTDSATYELKEAETSNSMLMLPKLTFGPDLHGDGNTEIINREVTAVVHNYYELRPIKPKLKKLRALLMENPYRGKECEGDEQDTYQNHTFAELQSTVQASDQEIKAGLAKINACEIQGFWRLLDLEYSATVLYHIVQLCEERNWFIEGLNMEECCEVLSELFPREVVEHMVRSHSKHDDSCMETDNSSNIFYLSEDKICKHFAEMCLRHSGKFNLSDFLKVWQESVPHDMKTSLSQIQGMALMDRDSNPEVIWYYNVDDLPEDINERFEVLFDEKKRWSLEEITPYVRDLTDDKTDVGALLTKFARASTQNGIKMFSSRKTS</sequence>
<dbReference type="InterPro" id="IPR019128">
    <property type="entry name" value="Dcc1"/>
</dbReference>
<organism evidence="4 5">
    <name type="scientific">Biomphalaria pfeifferi</name>
    <name type="common">Bloodfluke planorb</name>
    <name type="synonym">Freshwater snail</name>
    <dbReference type="NCBI Taxonomy" id="112525"/>
    <lineage>
        <taxon>Eukaryota</taxon>
        <taxon>Metazoa</taxon>
        <taxon>Spiralia</taxon>
        <taxon>Lophotrochozoa</taxon>
        <taxon>Mollusca</taxon>
        <taxon>Gastropoda</taxon>
        <taxon>Heterobranchia</taxon>
        <taxon>Euthyneura</taxon>
        <taxon>Panpulmonata</taxon>
        <taxon>Hygrophila</taxon>
        <taxon>Lymnaeoidea</taxon>
        <taxon>Planorbidae</taxon>
        <taxon>Biomphalaria</taxon>
    </lineage>
</organism>
<evidence type="ECO:0000313" key="5">
    <source>
        <dbReference type="Proteomes" id="UP001233172"/>
    </source>
</evidence>
<dbReference type="GO" id="GO:0000785">
    <property type="term" value="C:chromatin"/>
    <property type="evidence" value="ECO:0007669"/>
    <property type="project" value="TreeGrafter"/>
</dbReference>
<reference evidence="4" key="1">
    <citation type="journal article" date="2023" name="PLoS Negl. Trop. Dis.">
        <title>A genome sequence for Biomphalaria pfeifferi, the major vector snail for the human-infecting parasite Schistosoma mansoni.</title>
        <authorList>
            <person name="Bu L."/>
            <person name="Lu L."/>
            <person name="Laidemitt M.R."/>
            <person name="Zhang S.M."/>
            <person name="Mutuku M."/>
            <person name="Mkoji G."/>
            <person name="Steinauer M."/>
            <person name="Loker E.S."/>
        </authorList>
    </citation>
    <scope>NUCLEOTIDE SEQUENCE</scope>
    <source>
        <strain evidence="4">KasaAsao</strain>
    </source>
</reference>
<dbReference type="GO" id="GO:0034088">
    <property type="term" value="P:maintenance of mitotic sister chromatid cohesion"/>
    <property type="evidence" value="ECO:0007669"/>
    <property type="project" value="TreeGrafter"/>
</dbReference>
<name>A0AAD8FBX9_BIOPF</name>
<accession>A0AAD8FBX9</accession>
<dbReference type="Pfam" id="PF09724">
    <property type="entry name" value="Dcc1"/>
    <property type="match status" value="1"/>
</dbReference>
<gene>
    <name evidence="4" type="ORF">Bpfe_011373</name>
</gene>
<comment type="similarity">
    <text evidence="1">Belongs to the DCC1 family.</text>
</comment>
<dbReference type="AlphaFoldDB" id="A0AAD8FBX9"/>
<dbReference type="PANTHER" id="PTHR13395">
    <property type="entry name" value="SISTER CHROMATID COHESION PROTEIN DCC1-RELATED"/>
    <property type="match status" value="1"/>
</dbReference>
<keyword evidence="3" id="KW-0235">DNA replication</keyword>
<evidence type="ECO:0000256" key="2">
    <source>
        <dbReference type="ARBA" id="ARBA00017682"/>
    </source>
</evidence>
<evidence type="ECO:0000256" key="1">
    <source>
        <dbReference type="ARBA" id="ARBA00007017"/>
    </source>
</evidence>